<dbReference type="AlphaFoldDB" id="A0A8J9ZJC1"/>
<protein>
    <submittedName>
        <fullName evidence="2">Hypp1298 protein</fullName>
    </submittedName>
</protein>
<accession>A0A8J9ZJC1</accession>
<feature type="compositionally biased region" description="Polar residues" evidence="1">
    <location>
        <begin position="178"/>
        <end position="202"/>
    </location>
</feature>
<name>A0A8J9ZJC1_BRALA</name>
<feature type="compositionally biased region" description="Polar residues" evidence="1">
    <location>
        <begin position="156"/>
        <end position="171"/>
    </location>
</feature>
<gene>
    <name evidence="2" type="primary">Hypp1298</name>
    <name evidence="2" type="ORF">BLAG_LOCUS13601</name>
</gene>
<keyword evidence="3" id="KW-1185">Reference proteome</keyword>
<organism evidence="2 3">
    <name type="scientific">Branchiostoma lanceolatum</name>
    <name type="common">Common lancelet</name>
    <name type="synonym">Amphioxus lanceolatum</name>
    <dbReference type="NCBI Taxonomy" id="7740"/>
    <lineage>
        <taxon>Eukaryota</taxon>
        <taxon>Metazoa</taxon>
        <taxon>Chordata</taxon>
        <taxon>Cephalochordata</taxon>
        <taxon>Leptocardii</taxon>
        <taxon>Amphioxiformes</taxon>
        <taxon>Branchiostomatidae</taxon>
        <taxon>Branchiostoma</taxon>
    </lineage>
</organism>
<dbReference type="Proteomes" id="UP000838412">
    <property type="component" value="Chromosome 2"/>
</dbReference>
<proteinExistence type="predicted"/>
<feature type="compositionally biased region" description="Polar residues" evidence="1">
    <location>
        <begin position="60"/>
        <end position="78"/>
    </location>
</feature>
<sequence length="428" mass="47111">MCNQFEQAPPNMADTTCVRVLLDVEPSQDVICFCSDLRARRDVNVVEGWTLTPHSRRKQPQTSAGKFSSKYKQPNNLLNRRKGSATPEKYVFQHFDDAGSYMRDYRQKYTCLGKQDLIEFESPVMSEDGDSYGDSASTITRAPIEIAEIPDPVTDPSVSMPTNRQQYSSPSSEEDAVSMTTHTNPTKAHSVTSVRTSENTLQVPAKAGLSKITVQTNRLPDQQKAGPKRGPSRKAKLIARPPSSRTTGSEDIRRPSSAEAVFLSPVGGYLSASPAFGAFRKYHRKQNYQQVGKEKRRLAEMYGIANLSSPEAQQLETQQGPCPSPRLLVTCKNAPVVKNGALVVEKGTSNVSTPKMPPWPVRPKSQSLKPGSNRALDGYVVWDASEGKWTINTTYVAALMTYNQATPDVAKMLRQYMSASAKKGPASL</sequence>
<evidence type="ECO:0000256" key="1">
    <source>
        <dbReference type="SAM" id="MobiDB-lite"/>
    </source>
</evidence>
<feature type="compositionally biased region" description="Basic residues" evidence="1">
    <location>
        <begin position="226"/>
        <end position="237"/>
    </location>
</feature>
<feature type="region of interest" description="Disordered" evidence="1">
    <location>
        <begin position="150"/>
        <end position="253"/>
    </location>
</feature>
<evidence type="ECO:0000313" key="3">
    <source>
        <dbReference type="Proteomes" id="UP000838412"/>
    </source>
</evidence>
<evidence type="ECO:0000313" key="2">
    <source>
        <dbReference type="EMBL" id="CAH1254044.1"/>
    </source>
</evidence>
<dbReference type="EMBL" id="OV696687">
    <property type="protein sequence ID" value="CAH1254044.1"/>
    <property type="molecule type" value="Genomic_DNA"/>
</dbReference>
<reference evidence="2" key="1">
    <citation type="submission" date="2022-01" db="EMBL/GenBank/DDBJ databases">
        <authorList>
            <person name="Braso-Vives M."/>
        </authorList>
    </citation>
    <scope>NUCLEOTIDE SEQUENCE</scope>
</reference>
<dbReference type="OrthoDB" id="9985465at2759"/>
<feature type="region of interest" description="Disordered" evidence="1">
    <location>
        <begin position="52"/>
        <end position="83"/>
    </location>
</feature>